<evidence type="ECO:0000313" key="3">
    <source>
        <dbReference type="Proteomes" id="UP001150924"/>
    </source>
</evidence>
<feature type="region of interest" description="Disordered" evidence="1">
    <location>
        <begin position="14"/>
        <end position="68"/>
    </location>
</feature>
<evidence type="ECO:0000313" key="2">
    <source>
        <dbReference type="EMBL" id="MCY1010834.1"/>
    </source>
</evidence>
<proteinExistence type="predicted"/>
<name>A0A9X3EV20_9BACT</name>
<comment type="caution">
    <text evidence="2">The sequence shown here is derived from an EMBL/GenBank/DDBJ whole genome shotgun (WGS) entry which is preliminary data.</text>
</comment>
<feature type="compositionally biased region" description="Pro residues" evidence="1">
    <location>
        <begin position="34"/>
        <end position="49"/>
    </location>
</feature>
<dbReference type="RefSeq" id="WP_267773942.1">
    <property type="nucleotide sequence ID" value="NZ_JAPNKE010000002.1"/>
</dbReference>
<protein>
    <submittedName>
        <fullName evidence="2">Uncharacterized protein</fullName>
    </submittedName>
</protein>
<dbReference type="EMBL" id="JAPNKE010000002">
    <property type="protein sequence ID" value="MCY1010834.1"/>
    <property type="molecule type" value="Genomic_DNA"/>
</dbReference>
<evidence type="ECO:0000256" key="1">
    <source>
        <dbReference type="SAM" id="MobiDB-lite"/>
    </source>
</evidence>
<organism evidence="2 3">
    <name type="scientific">Nannocystis pusilla</name>
    <dbReference type="NCBI Taxonomy" id="889268"/>
    <lineage>
        <taxon>Bacteria</taxon>
        <taxon>Pseudomonadati</taxon>
        <taxon>Myxococcota</taxon>
        <taxon>Polyangia</taxon>
        <taxon>Nannocystales</taxon>
        <taxon>Nannocystaceae</taxon>
        <taxon>Nannocystis</taxon>
    </lineage>
</organism>
<gene>
    <name evidence="2" type="ORF">OV079_35780</name>
</gene>
<reference evidence="2" key="1">
    <citation type="submission" date="2022-11" db="EMBL/GenBank/DDBJ databases">
        <title>Minimal conservation of predation-associated metabolite biosynthetic gene clusters underscores biosynthetic potential of Myxococcota including descriptions for ten novel species: Archangium lansinium sp. nov., Myxococcus landrumus sp. nov., Nannocystis bai.</title>
        <authorList>
            <person name="Ahearne A."/>
            <person name="Stevens C."/>
            <person name="Phillips K."/>
        </authorList>
    </citation>
    <scope>NUCLEOTIDE SEQUENCE</scope>
    <source>
        <strain evidence="2">Na p29</strain>
    </source>
</reference>
<accession>A0A9X3EV20</accession>
<dbReference type="Proteomes" id="UP001150924">
    <property type="component" value="Unassembled WGS sequence"/>
</dbReference>
<keyword evidence="3" id="KW-1185">Reference proteome</keyword>
<dbReference type="AlphaFoldDB" id="A0A9X3EV20"/>
<sequence>MRRSTLTLVMTTLACSPHAPPPSPKVAVADPAAEGPPEPAAPREPLPPKQEPREPLPPKSPPASTTWTTLTVTPGCELQIADTPAALGPPLVWTQCKDGPEGCLEAPTQTAEALAPDVDVVGSSRGGQVTLATLRSLSGPRSRYLLAPRDGLPFFAVEGPRDVQCSLGQVGLSDDGAVIEVVFDNAGGYASRAYLRGPLGEDAAWREVAAVLPRKQFRDFIGESVLSVGGHVVVEQNGGPLRWYDAEARRWQEVPGSRGGWECCASGHGDAVVFSLEGIPERPMAARLGERAHSLRSGQVAGTSPVMIDGARAVWLEGRGRDNNNFYKAIALWTADVVDGPALANARQVLPLPLKTMREPEFGDGVVAIPMRERADGVMIVRLEPEEQRALRAPVGRMVERVLWITSDEVAVRIGSGEMGGEPGVLRRIPLAALPPWTAK</sequence>
<dbReference type="PROSITE" id="PS51257">
    <property type="entry name" value="PROKAR_LIPOPROTEIN"/>
    <property type="match status" value="1"/>
</dbReference>